<dbReference type="SUPFAM" id="SSF53335">
    <property type="entry name" value="S-adenosyl-L-methionine-dependent methyltransferases"/>
    <property type="match status" value="1"/>
</dbReference>
<dbReference type="PANTHER" id="PTHR22807">
    <property type="entry name" value="NOP2 YEAST -RELATED NOL1/NOP2/FMU SUN DOMAIN-CONTAINING"/>
    <property type="match status" value="1"/>
</dbReference>
<dbReference type="GO" id="GO:0008173">
    <property type="term" value="F:RNA methyltransferase activity"/>
    <property type="evidence" value="ECO:0007669"/>
    <property type="project" value="InterPro"/>
</dbReference>
<keyword evidence="1 5" id="KW-0489">Methyltransferase</keyword>
<dbReference type="InterPro" id="IPR023267">
    <property type="entry name" value="RCMT"/>
</dbReference>
<name>A0A1F7WI54_9BACT</name>
<dbReference type="STRING" id="1817813.A2008_03175"/>
<evidence type="ECO:0000259" key="6">
    <source>
        <dbReference type="PROSITE" id="PS51686"/>
    </source>
</evidence>
<dbReference type="InterPro" id="IPR029063">
    <property type="entry name" value="SAM-dependent_MTases_sf"/>
</dbReference>
<dbReference type="PROSITE" id="PS51686">
    <property type="entry name" value="SAM_MT_RSMB_NOP"/>
    <property type="match status" value="1"/>
</dbReference>
<feature type="binding site" evidence="5">
    <location>
        <position position="352"/>
    </location>
    <ligand>
        <name>S-adenosyl-L-methionine</name>
        <dbReference type="ChEBI" id="CHEBI:59789"/>
    </ligand>
</feature>
<protein>
    <recommendedName>
        <fullName evidence="6">SAM-dependent MTase RsmB/NOP-type domain-containing protein</fullName>
    </recommendedName>
</protein>
<keyword evidence="4 5" id="KW-0694">RNA-binding</keyword>
<dbReference type="Proteomes" id="UP000178735">
    <property type="component" value="Unassembled WGS sequence"/>
</dbReference>
<evidence type="ECO:0000313" key="8">
    <source>
        <dbReference type="Proteomes" id="UP000178735"/>
    </source>
</evidence>
<dbReference type="GO" id="GO:0003723">
    <property type="term" value="F:RNA binding"/>
    <property type="evidence" value="ECO:0007669"/>
    <property type="project" value="UniProtKB-UniRule"/>
</dbReference>
<dbReference type="AlphaFoldDB" id="A0A1F7WI54"/>
<evidence type="ECO:0000256" key="4">
    <source>
        <dbReference type="ARBA" id="ARBA00022884"/>
    </source>
</evidence>
<evidence type="ECO:0000313" key="7">
    <source>
        <dbReference type="EMBL" id="OGM02483.1"/>
    </source>
</evidence>
<organism evidence="7 8">
    <name type="scientific">Candidatus Wallbacteria bacterium GWC2_49_35</name>
    <dbReference type="NCBI Taxonomy" id="1817813"/>
    <lineage>
        <taxon>Bacteria</taxon>
        <taxon>Candidatus Walliibacteriota</taxon>
    </lineage>
</organism>
<dbReference type="Pfam" id="PF01189">
    <property type="entry name" value="Methyltr_RsmB-F"/>
    <property type="match status" value="1"/>
</dbReference>
<dbReference type="PANTHER" id="PTHR22807:SF53">
    <property type="entry name" value="RIBOSOMAL RNA SMALL SUBUNIT METHYLTRANSFERASE B-RELATED"/>
    <property type="match status" value="1"/>
</dbReference>
<feature type="domain" description="SAM-dependent MTase RsmB/NOP-type" evidence="6">
    <location>
        <begin position="178"/>
        <end position="472"/>
    </location>
</feature>
<comment type="caution">
    <text evidence="5">Lacks conserved residue(s) required for the propagation of feature annotation.</text>
</comment>
<comment type="similarity">
    <text evidence="5">Belongs to the class I-like SAM-binding methyltransferase superfamily. RsmB/NOP family.</text>
</comment>
<accession>A0A1F7WI54</accession>
<reference evidence="7 8" key="1">
    <citation type="journal article" date="2016" name="Nat. Commun.">
        <title>Thousands of microbial genomes shed light on interconnected biogeochemical processes in an aquifer system.</title>
        <authorList>
            <person name="Anantharaman K."/>
            <person name="Brown C.T."/>
            <person name="Hug L.A."/>
            <person name="Sharon I."/>
            <person name="Castelle C.J."/>
            <person name="Probst A.J."/>
            <person name="Thomas B.C."/>
            <person name="Singh A."/>
            <person name="Wilkins M.J."/>
            <person name="Karaoz U."/>
            <person name="Brodie E.L."/>
            <person name="Williams K.H."/>
            <person name="Hubbard S.S."/>
            <person name="Banfield J.F."/>
        </authorList>
    </citation>
    <scope>NUCLEOTIDE SEQUENCE [LARGE SCALE GENOMIC DNA]</scope>
</reference>
<evidence type="ECO:0000256" key="5">
    <source>
        <dbReference type="PROSITE-ProRule" id="PRU01023"/>
    </source>
</evidence>
<dbReference type="PRINTS" id="PR02008">
    <property type="entry name" value="RCMTFAMILY"/>
</dbReference>
<evidence type="ECO:0000256" key="1">
    <source>
        <dbReference type="ARBA" id="ARBA00022603"/>
    </source>
</evidence>
<dbReference type="InterPro" id="IPR049560">
    <property type="entry name" value="MeTrfase_RsmB-F_NOP2_cat"/>
</dbReference>
<evidence type="ECO:0000256" key="3">
    <source>
        <dbReference type="ARBA" id="ARBA00022691"/>
    </source>
</evidence>
<proteinExistence type="inferred from homology"/>
<sequence>MPKLANIYLIFDFFITNADYRITRLKSYWADAEKKGAVESEHRNKLVNFSVYYIQRRLTFDYIAKKFIIKDAFFKKNSTVTLKIISLALGMCYFQSNSEGVLSELKIILRQYHNGAVASTMVVAVNNFLEKSSFAAPELKHKDEALGLSIRYSCPRELASHFISEAGMENAVEILENSIKFPEAVFRLNCTILHSQKLRDEFIAKFSEKYMVDVKRVYRDTPYYSCDRSAFNFTLTDLYEFRAGLLTPMGRSAFLAAYLLDARPDELILDACASPGNKATHIAELSSSAAKIIAVDTAEAKISKINDNIDRLKLNNIFTMCASSEFLDAGKLSGKFSSIGSDDEIFDRVLLDSPCSGLGLMRSRIELKYRFNGSDLTAMPKIQKPLLANVARLLKTGGYLLYCTCTINKKENSEMVSEFLNANKNFSVVSLKDRMDRFGYEFNILDGDYEMMQILPDAEGSEGFFYALMRKN</sequence>
<feature type="active site" description="Nucleophile" evidence="5">
    <location>
        <position position="405"/>
    </location>
</feature>
<dbReference type="InterPro" id="IPR001678">
    <property type="entry name" value="MeTrfase_RsmB-F_NOP2_dom"/>
</dbReference>
<gene>
    <name evidence="7" type="ORF">A2008_03175</name>
</gene>
<dbReference type="GO" id="GO:0001510">
    <property type="term" value="P:RNA methylation"/>
    <property type="evidence" value="ECO:0007669"/>
    <property type="project" value="InterPro"/>
</dbReference>
<comment type="caution">
    <text evidence="7">The sequence shown here is derived from an EMBL/GenBank/DDBJ whole genome shotgun (WGS) entry which is preliminary data.</text>
</comment>
<dbReference type="CDD" id="cd02440">
    <property type="entry name" value="AdoMet_MTases"/>
    <property type="match status" value="1"/>
</dbReference>
<dbReference type="EMBL" id="MGFH01000207">
    <property type="protein sequence ID" value="OGM02483.1"/>
    <property type="molecule type" value="Genomic_DNA"/>
</dbReference>
<keyword evidence="3 5" id="KW-0949">S-adenosyl-L-methionine</keyword>
<keyword evidence="2 5" id="KW-0808">Transferase</keyword>
<evidence type="ECO:0000256" key="2">
    <source>
        <dbReference type="ARBA" id="ARBA00022679"/>
    </source>
</evidence>
<dbReference type="Gene3D" id="3.40.50.150">
    <property type="entry name" value="Vaccinia Virus protein VP39"/>
    <property type="match status" value="1"/>
</dbReference>
<feature type="binding site" evidence="5">
    <location>
        <position position="296"/>
    </location>
    <ligand>
        <name>S-adenosyl-L-methionine</name>
        <dbReference type="ChEBI" id="CHEBI:59789"/>
    </ligand>
</feature>